<dbReference type="GO" id="GO:0032259">
    <property type="term" value="P:methylation"/>
    <property type="evidence" value="ECO:0007669"/>
    <property type="project" value="UniProtKB-KW"/>
</dbReference>
<dbReference type="GO" id="GO:0003677">
    <property type="term" value="F:DNA binding"/>
    <property type="evidence" value="ECO:0007669"/>
    <property type="project" value="InterPro"/>
</dbReference>
<name>A0A1V6C4W1_UNCT6</name>
<keyword evidence="2" id="KW-0489">Methyltransferase</keyword>
<dbReference type="Gene3D" id="3.40.50.150">
    <property type="entry name" value="Vaccinia Virus protein VP39"/>
    <property type="match status" value="1"/>
</dbReference>
<evidence type="ECO:0000259" key="1">
    <source>
        <dbReference type="Pfam" id="PF02384"/>
    </source>
</evidence>
<evidence type="ECO:0000313" key="2">
    <source>
        <dbReference type="EMBL" id="OQB71947.1"/>
    </source>
</evidence>
<dbReference type="InterPro" id="IPR003356">
    <property type="entry name" value="DNA_methylase_A-5"/>
</dbReference>
<organism evidence="2">
    <name type="scientific">candidate division TA06 bacterium ADurb.Bin131</name>
    <dbReference type="NCBI Taxonomy" id="1852827"/>
    <lineage>
        <taxon>Bacteria</taxon>
        <taxon>Bacteria division TA06</taxon>
    </lineage>
</organism>
<proteinExistence type="predicted"/>
<accession>A0A1V6C4W1</accession>
<protein>
    <submittedName>
        <fullName evidence="2">N-6 DNA Methylase</fullName>
    </submittedName>
</protein>
<reference evidence="2" key="1">
    <citation type="submission" date="2017-02" db="EMBL/GenBank/DDBJ databases">
        <title>Delving into the versatile metabolic prowess of the omnipresent phylum Bacteroidetes.</title>
        <authorList>
            <person name="Nobu M.K."/>
            <person name="Mei R."/>
            <person name="Narihiro T."/>
            <person name="Kuroda K."/>
            <person name="Liu W.-T."/>
        </authorList>
    </citation>
    <scope>NUCLEOTIDE SEQUENCE</scope>
    <source>
        <strain evidence="2">ADurb.Bin131</strain>
    </source>
</reference>
<sequence>MEKKNCAEYKGFTSKENKNTGYVRDISTPDYTSVKNRRRDFGAHMTSVDIFKNFIFPEIKDFLYDYAWIDLFAGEGNLILPILDAIQINKRIEFFKEHIFLFDVQKEMVDRSIQNAQRYGIPYEVARTNIQLRDTLQNYPDFKRLKYPCYHITNPPYLYLGYIVKKSERNLGYFSNQNEGYQDLYQVALMNDLRHNLQRLIYIIPTNFLFGFSVSNKIRRDFFSFYEITKAIIFERKIFEFTGTNVCICFFERKNHPSNQEINFYALKVNSKIIKKKYRLSVNDCYRAGGEFNEFISYFRPLEPLKIKFYLTIDEIQKNKGKIPVKLLDVNSFSNGYFRFDTYMVHKDFHDKLKSNPLFVRTLDTGKWEGRCGIYNVQEIFGVDGIVVKKKKYRTHPIQIFITPVLSECDLLLLKDYFNVMLEYFREITDSEFLTTFKYSSSDYIRKYLGLSQTRKLLETLPVHLISAEDKKRLRTFINQKDIEGIKDILSSQNRKTVSALLLKDFISEQLRNN</sequence>
<dbReference type="Proteomes" id="UP000485562">
    <property type="component" value="Unassembled WGS sequence"/>
</dbReference>
<dbReference type="AlphaFoldDB" id="A0A1V6C4W1"/>
<comment type="caution">
    <text evidence="2">The sequence shown here is derived from an EMBL/GenBank/DDBJ whole genome shotgun (WGS) entry which is preliminary data.</text>
</comment>
<dbReference type="Pfam" id="PF02384">
    <property type="entry name" value="N6_Mtase"/>
    <property type="match status" value="1"/>
</dbReference>
<dbReference type="EMBL" id="MWDQ01000146">
    <property type="protein sequence ID" value="OQB71947.1"/>
    <property type="molecule type" value="Genomic_DNA"/>
</dbReference>
<dbReference type="InterPro" id="IPR029063">
    <property type="entry name" value="SAM-dependent_MTases_sf"/>
</dbReference>
<feature type="domain" description="DNA methylase adenine-specific" evidence="1">
    <location>
        <begin position="125"/>
        <end position="320"/>
    </location>
</feature>
<dbReference type="GO" id="GO:0008170">
    <property type="term" value="F:N-methyltransferase activity"/>
    <property type="evidence" value="ECO:0007669"/>
    <property type="project" value="InterPro"/>
</dbReference>
<keyword evidence="2" id="KW-0808">Transferase</keyword>
<dbReference type="SUPFAM" id="SSF53335">
    <property type="entry name" value="S-adenosyl-L-methionine-dependent methyltransferases"/>
    <property type="match status" value="1"/>
</dbReference>
<gene>
    <name evidence="2" type="ORF">BWX89_01507</name>
</gene>